<dbReference type="Proteomes" id="UP001151760">
    <property type="component" value="Unassembled WGS sequence"/>
</dbReference>
<evidence type="ECO:0000313" key="3">
    <source>
        <dbReference type="Proteomes" id="UP001151760"/>
    </source>
</evidence>
<reference evidence="2" key="2">
    <citation type="submission" date="2022-01" db="EMBL/GenBank/DDBJ databases">
        <authorList>
            <person name="Yamashiro T."/>
            <person name="Shiraishi A."/>
            <person name="Satake H."/>
            <person name="Nakayama K."/>
        </authorList>
    </citation>
    <scope>NUCLEOTIDE SEQUENCE</scope>
</reference>
<sequence>MAMSLLDLISPKWSATTATRRDILLKNAKALRNQDYKNKESTEGLIQIVDNCKKGLGYNAVPPPYTGNFMPPTPDLSFTCLDKFVDKPVVENKKSDEEVSKGNPQMDLQDHGVIDSGCSRNMTGNMSYLTDYEEIDGVYVAFGGNPKGGKITGKGADIAKIFKKWLKPGKHEHGNGGACKQSRGEMLYKKVQGQLSQHSVNHGQH</sequence>
<gene>
    <name evidence="2" type="ORF">Tco_1033181</name>
</gene>
<proteinExistence type="predicted"/>
<evidence type="ECO:0000313" key="2">
    <source>
        <dbReference type="EMBL" id="GJT73895.1"/>
    </source>
</evidence>
<reference evidence="2" key="1">
    <citation type="journal article" date="2022" name="Int. J. Mol. Sci.">
        <title>Draft Genome of Tanacetum Coccineum: Genomic Comparison of Closely Related Tanacetum-Family Plants.</title>
        <authorList>
            <person name="Yamashiro T."/>
            <person name="Shiraishi A."/>
            <person name="Nakayama K."/>
            <person name="Satake H."/>
        </authorList>
    </citation>
    <scope>NUCLEOTIDE SEQUENCE</scope>
</reference>
<dbReference type="EMBL" id="BQNB010018393">
    <property type="protein sequence ID" value="GJT73895.1"/>
    <property type="molecule type" value="Genomic_DNA"/>
</dbReference>
<organism evidence="2 3">
    <name type="scientific">Tanacetum coccineum</name>
    <dbReference type="NCBI Taxonomy" id="301880"/>
    <lineage>
        <taxon>Eukaryota</taxon>
        <taxon>Viridiplantae</taxon>
        <taxon>Streptophyta</taxon>
        <taxon>Embryophyta</taxon>
        <taxon>Tracheophyta</taxon>
        <taxon>Spermatophyta</taxon>
        <taxon>Magnoliopsida</taxon>
        <taxon>eudicotyledons</taxon>
        <taxon>Gunneridae</taxon>
        <taxon>Pentapetalae</taxon>
        <taxon>asterids</taxon>
        <taxon>campanulids</taxon>
        <taxon>Asterales</taxon>
        <taxon>Asteraceae</taxon>
        <taxon>Asteroideae</taxon>
        <taxon>Anthemideae</taxon>
        <taxon>Anthemidinae</taxon>
        <taxon>Tanacetum</taxon>
    </lineage>
</organism>
<accession>A0ABQ5GDX6</accession>
<evidence type="ECO:0000256" key="1">
    <source>
        <dbReference type="SAM" id="MobiDB-lite"/>
    </source>
</evidence>
<comment type="caution">
    <text evidence="2">The sequence shown here is derived from an EMBL/GenBank/DDBJ whole genome shotgun (WGS) entry which is preliminary data.</text>
</comment>
<name>A0ABQ5GDX6_9ASTR</name>
<keyword evidence="3" id="KW-1185">Reference proteome</keyword>
<feature type="region of interest" description="Disordered" evidence="1">
    <location>
        <begin position="93"/>
        <end position="115"/>
    </location>
</feature>
<protein>
    <submittedName>
        <fullName evidence="2">Uncharacterized protein</fullName>
    </submittedName>
</protein>